<sequence>MPLIPERRAGVLKVNIARQRFFRAVRRTIILLRAGGVLKSVKFDSESSEERFSMLLRQKSELTEKMKSSTVELFNPALYKVGNTLNIHSSVRRYLRLPHSLRKSQSLLETSARAIGIFALDATDTRATCRCIESQHRSS</sequence>
<proteinExistence type="predicted"/>
<dbReference type="AlphaFoldDB" id="E4YVV5"/>
<evidence type="ECO:0000313" key="1">
    <source>
        <dbReference type="EMBL" id="CBY39590.1"/>
    </source>
</evidence>
<organism evidence="1">
    <name type="scientific">Oikopleura dioica</name>
    <name type="common">Tunicate</name>
    <dbReference type="NCBI Taxonomy" id="34765"/>
    <lineage>
        <taxon>Eukaryota</taxon>
        <taxon>Metazoa</taxon>
        <taxon>Chordata</taxon>
        <taxon>Tunicata</taxon>
        <taxon>Appendicularia</taxon>
        <taxon>Copelata</taxon>
        <taxon>Oikopleuridae</taxon>
        <taxon>Oikopleura</taxon>
    </lineage>
</organism>
<dbReference type="EMBL" id="FN655584">
    <property type="protein sequence ID" value="CBY39590.1"/>
    <property type="molecule type" value="Genomic_DNA"/>
</dbReference>
<protein>
    <submittedName>
        <fullName evidence="1">Uncharacterized protein</fullName>
    </submittedName>
</protein>
<dbReference type="Proteomes" id="UP000011014">
    <property type="component" value="Unassembled WGS sequence"/>
</dbReference>
<name>E4YVV5_OIKDI</name>
<reference evidence="1" key="1">
    <citation type="journal article" date="2010" name="Science">
        <title>Plasticity of animal genome architecture unmasked by rapid evolution of a pelagic tunicate.</title>
        <authorList>
            <person name="Denoeud F."/>
            <person name="Henriet S."/>
            <person name="Mungpakdee S."/>
            <person name="Aury J.M."/>
            <person name="Da Silva C."/>
            <person name="Brinkmann H."/>
            <person name="Mikhaleva J."/>
            <person name="Olsen L.C."/>
            <person name="Jubin C."/>
            <person name="Canestro C."/>
            <person name="Bouquet J.M."/>
            <person name="Danks G."/>
            <person name="Poulain J."/>
            <person name="Campsteijn C."/>
            <person name="Adamski M."/>
            <person name="Cross I."/>
            <person name="Yadetie F."/>
            <person name="Muffato M."/>
            <person name="Louis A."/>
            <person name="Butcher S."/>
            <person name="Tsagkogeorga G."/>
            <person name="Konrad A."/>
            <person name="Singh S."/>
            <person name="Jensen M.F."/>
            <person name="Cong E.H."/>
            <person name="Eikeseth-Otteraa H."/>
            <person name="Noel B."/>
            <person name="Anthouard V."/>
            <person name="Porcel B.M."/>
            <person name="Kachouri-Lafond R."/>
            <person name="Nishino A."/>
            <person name="Ugolini M."/>
            <person name="Chourrout P."/>
            <person name="Nishida H."/>
            <person name="Aasland R."/>
            <person name="Huzurbazar S."/>
            <person name="Westhof E."/>
            <person name="Delsuc F."/>
            <person name="Lehrach H."/>
            <person name="Reinhardt R."/>
            <person name="Weissenbach J."/>
            <person name="Roy S.W."/>
            <person name="Artiguenave F."/>
            <person name="Postlethwait J.H."/>
            <person name="Manak J.R."/>
            <person name="Thompson E.M."/>
            <person name="Jaillon O."/>
            <person name="Du Pasquier L."/>
            <person name="Boudinot P."/>
            <person name="Liberles D.A."/>
            <person name="Volff J.N."/>
            <person name="Philippe H."/>
            <person name="Lenhard B."/>
            <person name="Roest Crollius H."/>
            <person name="Wincker P."/>
            <person name="Chourrout D."/>
        </authorList>
    </citation>
    <scope>NUCLEOTIDE SEQUENCE [LARGE SCALE GENOMIC DNA]</scope>
</reference>
<accession>E4YVV5</accession>
<gene>
    <name evidence="1" type="ORF">GSOID_T00020165001</name>
</gene>